<dbReference type="EMBL" id="HBUE01342939">
    <property type="protein sequence ID" value="CAG6599422.1"/>
    <property type="molecule type" value="Transcribed_RNA"/>
</dbReference>
<name>A0A8D8PFN1_CULPI</name>
<accession>A0A8D8PFN1</accession>
<proteinExistence type="predicted"/>
<dbReference type="EMBL" id="HBUE01041104">
    <property type="protein sequence ID" value="CAG6460695.1"/>
    <property type="molecule type" value="Transcribed_RNA"/>
</dbReference>
<protein>
    <submittedName>
        <fullName evidence="1">(northern house mosquito) hypothetical protein</fullName>
    </submittedName>
</protein>
<dbReference type="AlphaFoldDB" id="A0A8D8PFN1"/>
<reference evidence="1" key="1">
    <citation type="submission" date="2021-05" db="EMBL/GenBank/DDBJ databases">
        <authorList>
            <person name="Alioto T."/>
            <person name="Alioto T."/>
            <person name="Gomez Garrido J."/>
        </authorList>
    </citation>
    <scope>NUCLEOTIDE SEQUENCE</scope>
</reference>
<dbReference type="EMBL" id="HBUE01236031">
    <property type="protein sequence ID" value="CAG6547237.1"/>
    <property type="molecule type" value="Transcribed_RNA"/>
</dbReference>
<organism evidence="1">
    <name type="scientific">Culex pipiens</name>
    <name type="common">House mosquito</name>
    <dbReference type="NCBI Taxonomy" id="7175"/>
    <lineage>
        <taxon>Eukaryota</taxon>
        <taxon>Metazoa</taxon>
        <taxon>Ecdysozoa</taxon>
        <taxon>Arthropoda</taxon>
        <taxon>Hexapoda</taxon>
        <taxon>Insecta</taxon>
        <taxon>Pterygota</taxon>
        <taxon>Neoptera</taxon>
        <taxon>Endopterygota</taxon>
        <taxon>Diptera</taxon>
        <taxon>Nematocera</taxon>
        <taxon>Culicoidea</taxon>
        <taxon>Culicidae</taxon>
        <taxon>Culicinae</taxon>
        <taxon>Culicini</taxon>
        <taxon>Culex</taxon>
        <taxon>Culex</taxon>
    </lineage>
</organism>
<sequence>MRSQTYSLPTALRPQIITVPVPGIILKLESESEYFSILISAWSQGDLNVGLGSCMSLGRRYAGDLVATRSSSVRRLGPEGSWVPVSSSREKCSNEPSYRQHTAVDFLKEH</sequence>
<dbReference type="EMBL" id="HBUE01236030">
    <property type="protein sequence ID" value="CAG6547236.1"/>
    <property type="molecule type" value="Transcribed_RNA"/>
</dbReference>
<evidence type="ECO:0000313" key="1">
    <source>
        <dbReference type="EMBL" id="CAG6599423.1"/>
    </source>
</evidence>
<dbReference type="EMBL" id="HBUE01342940">
    <property type="protein sequence ID" value="CAG6599423.1"/>
    <property type="molecule type" value="Transcribed_RNA"/>
</dbReference>